<feature type="compositionally biased region" description="Low complexity" evidence="2">
    <location>
        <begin position="280"/>
        <end position="305"/>
    </location>
</feature>
<comment type="similarity">
    <text evidence="1">Belongs to the peptidase C85 family.</text>
</comment>
<accession>A0ABQ7G3I9</accession>
<feature type="compositionally biased region" description="Low complexity" evidence="2">
    <location>
        <begin position="456"/>
        <end position="470"/>
    </location>
</feature>
<proteinExistence type="inferred from homology"/>
<dbReference type="InterPro" id="IPR050704">
    <property type="entry name" value="Peptidase_C85-like"/>
</dbReference>
<sequence length="544" mass="58057">MVSKKKAAQKSRGKGQAEAEEPAPPKVSKGAAGKGGKKQAKSRSYGPSLDEELALLGLRIKNITADGNCFFRALGDQLKGDEGMHTNLRQQIVNYMVENEDDFAPFVEDDEKFAPYISRMRKGQPRWAVPSPVGDAPMLHLSYHDGMHYNSVRNADDFGKGPPQPVLLKPVAETAGDTAPGAVADGHTSWGPREEARVLSSTACERPSLARAALAAMGGNVDLAIEYVIEQLAKEEEVGVTGHEEDGGAKAAPGQEHGEEESHCSNPTAVHVSVDCISPTEGTQGQQSGQEAEGGQASPPVAAAGAAVASTSQRCQHKSMNDCNCSSRDISCGSVHNGGALVPHEAEATSIASTVTDVKGASSANGDRVELLDGCDSAGGCQQSNKCQQLQQTKQQQQQQQQQVKQQQTQQQQRSLPESLQRQTQDKGEEFQNPAQPCCNGVAYTNSSVEGDEQQEPLPQQQQQQQQQQQSDGHPGSKKGVRVGKKDQRPDKQPSRNKPCPCGSKIKYKDCCLVRKKKAADMPQPEVAPVGGAPTAKQLATIFL</sequence>
<feature type="region of interest" description="Disordered" evidence="2">
    <location>
        <begin position="238"/>
        <end position="305"/>
    </location>
</feature>
<reference evidence="4" key="1">
    <citation type="submission" date="2017-08" db="EMBL/GenBank/DDBJ databases">
        <authorList>
            <person name="Polle J.E."/>
            <person name="Barry K."/>
            <person name="Cushman J."/>
            <person name="Schmutz J."/>
            <person name="Tran D."/>
            <person name="Hathwaick L.T."/>
            <person name="Yim W.C."/>
            <person name="Jenkins J."/>
            <person name="Mckie-Krisberg Z.M."/>
            <person name="Prochnik S."/>
            <person name="Lindquist E."/>
            <person name="Dockter R.B."/>
            <person name="Adam C."/>
            <person name="Molina H."/>
            <person name="Bunkerborg J."/>
            <person name="Jin E."/>
            <person name="Buchheim M."/>
            <person name="Magnuson J."/>
        </authorList>
    </citation>
    <scope>NUCLEOTIDE SEQUENCE</scope>
    <source>
        <strain evidence="4">CCAP 19/18</strain>
    </source>
</reference>
<feature type="compositionally biased region" description="Basic and acidic residues" evidence="2">
    <location>
        <begin position="484"/>
        <end position="494"/>
    </location>
</feature>
<dbReference type="InterPro" id="IPR003323">
    <property type="entry name" value="OTU_dom"/>
</dbReference>
<feature type="compositionally biased region" description="Polar residues" evidence="2">
    <location>
        <begin position="414"/>
        <end position="423"/>
    </location>
</feature>
<dbReference type="PROSITE" id="PS50802">
    <property type="entry name" value="OTU"/>
    <property type="match status" value="1"/>
</dbReference>
<evidence type="ECO:0000256" key="1">
    <source>
        <dbReference type="ARBA" id="ARBA00010407"/>
    </source>
</evidence>
<evidence type="ECO:0000313" key="5">
    <source>
        <dbReference type="Proteomes" id="UP000815325"/>
    </source>
</evidence>
<dbReference type="Proteomes" id="UP000815325">
    <property type="component" value="Unassembled WGS sequence"/>
</dbReference>
<evidence type="ECO:0000313" key="4">
    <source>
        <dbReference type="EMBL" id="KAF5829166.1"/>
    </source>
</evidence>
<comment type="caution">
    <text evidence="4">The sequence shown here is derived from an EMBL/GenBank/DDBJ whole genome shotgun (WGS) entry which is preliminary data.</text>
</comment>
<dbReference type="InterPro" id="IPR004027">
    <property type="entry name" value="SEC_C_motif"/>
</dbReference>
<dbReference type="Gene3D" id="3.90.70.80">
    <property type="match status" value="1"/>
</dbReference>
<dbReference type="Pfam" id="PF02810">
    <property type="entry name" value="SEC-C"/>
    <property type="match status" value="1"/>
</dbReference>
<evidence type="ECO:0000259" key="3">
    <source>
        <dbReference type="PROSITE" id="PS50802"/>
    </source>
</evidence>
<dbReference type="Pfam" id="PF02338">
    <property type="entry name" value="OTU"/>
    <property type="match status" value="1"/>
</dbReference>
<name>A0ABQ7G3I9_DUNSA</name>
<protein>
    <recommendedName>
        <fullName evidence="3">OTU domain-containing protein</fullName>
    </recommendedName>
</protein>
<dbReference type="SUPFAM" id="SSF103642">
    <property type="entry name" value="Sec-C motif"/>
    <property type="match status" value="1"/>
</dbReference>
<dbReference type="PANTHER" id="PTHR12419">
    <property type="entry name" value="OTU DOMAIN CONTAINING PROTEIN"/>
    <property type="match status" value="1"/>
</dbReference>
<organism evidence="4 5">
    <name type="scientific">Dunaliella salina</name>
    <name type="common">Green alga</name>
    <name type="synonym">Protococcus salinus</name>
    <dbReference type="NCBI Taxonomy" id="3046"/>
    <lineage>
        <taxon>Eukaryota</taxon>
        <taxon>Viridiplantae</taxon>
        <taxon>Chlorophyta</taxon>
        <taxon>core chlorophytes</taxon>
        <taxon>Chlorophyceae</taxon>
        <taxon>CS clade</taxon>
        <taxon>Chlamydomonadales</taxon>
        <taxon>Dunaliellaceae</taxon>
        <taxon>Dunaliella</taxon>
    </lineage>
</organism>
<feature type="region of interest" description="Disordered" evidence="2">
    <location>
        <begin position="409"/>
        <end position="501"/>
    </location>
</feature>
<feature type="domain" description="OTU" evidence="3">
    <location>
        <begin position="58"/>
        <end position="155"/>
    </location>
</feature>
<dbReference type="InterPro" id="IPR038765">
    <property type="entry name" value="Papain-like_cys_pep_sf"/>
</dbReference>
<keyword evidence="5" id="KW-1185">Reference proteome</keyword>
<dbReference type="SUPFAM" id="SSF54001">
    <property type="entry name" value="Cysteine proteinases"/>
    <property type="match status" value="1"/>
</dbReference>
<evidence type="ECO:0000256" key="2">
    <source>
        <dbReference type="SAM" id="MobiDB-lite"/>
    </source>
</evidence>
<feature type="compositionally biased region" description="Basic and acidic residues" evidence="2">
    <location>
        <begin position="238"/>
        <end position="248"/>
    </location>
</feature>
<feature type="compositionally biased region" description="Basic residues" evidence="2">
    <location>
        <begin position="1"/>
        <end position="13"/>
    </location>
</feature>
<dbReference type="EMBL" id="MU070195">
    <property type="protein sequence ID" value="KAF5829166.1"/>
    <property type="molecule type" value="Genomic_DNA"/>
</dbReference>
<dbReference type="CDD" id="cd22771">
    <property type="entry name" value="OTU_plant_OTU7-like"/>
    <property type="match status" value="1"/>
</dbReference>
<dbReference type="PANTHER" id="PTHR12419:SF7">
    <property type="entry name" value="OTU DOMAIN-CONTAINING PROTEIN 3"/>
    <property type="match status" value="1"/>
</dbReference>
<feature type="region of interest" description="Disordered" evidence="2">
    <location>
        <begin position="1"/>
        <end position="46"/>
    </location>
</feature>
<gene>
    <name evidence="4" type="ORF">DUNSADRAFT_16479</name>
</gene>